<comment type="similarity">
    <text evidence="1">Belongs to the peptidase C1 family.</text>
</comment>
<evidence type="ECO:0008006" key="12">
    <source>
        <dbReference type="Google" id="ProtNLM"/>
    </source>
</evidence>
<evidence type="ECO:0000256" key="4">
    <source>
        <dbReference type="ARBA" id="ARBA00022807"/>
    </source>
</evidence>
<evidence type="ECO:0000313" key="10">
    <source>
        <dbReference type="EMBL" id="PIC30550.1"/>
    </source>
</evidence>
<dbReference type="Pfam" id="PF00112">
    <property type="entry name" value="Peptidase_C1"/>
    <property type="match status" value="1"/>
</dbReference>
<evidence type="ECO:0000256" key="5">
    <source>
        <dbReference type="ARBA" id="ARBA00023145"/>
    </source>
</evidence>
<name>A0A2G5TTB4_9PELO</name>
<dbReference type="AlphaFoldDB" id="A0A2G5TTB4"/>
<dbReference type="Gene3D" id="3.90.70.10">
    <property type="entry name" value="Cysteine proteinases"/>
    <property type="match status" value="1"/>
</dbReference>
<protein>
    <recommendedName>
        <fullName evidence="12">Peptidase C1A papain C-terminal domain-containing protein</fullName>
    </recommendedName>
</protein>
<dbReference type="PANTHER" id="PTHR12411">
    <property type="entry name" value="CYSTEINE PROTEASE FAMILY C1-RELATED"/>
    <property type="match status" value="1"/>
</dbReference>
<keyword evidence="4" id="KW-0788">Thiol protease</keyword>
<gene>
    <name evidence="10" type="primary">Cni-Y113G7B.15</name>
    <name evidence="10" type="synonym">Cnig_chr_V.g21753</name>
    <name evidence="10" type="ORF">B9Z55_021753</name>
</gene>
<accession>A0A2G5TTB4</accession>
<keyword evidence="3" id="KW-0378">Hydrolase</keyword>
<dbReference type="CDD" id="cd02248">
    <property type="entry name" value="Peptidase_C1A"/>
    <property type="match status" value="1"/>
</dbReference>
<dbReference type="SMART" id="SM00848">
    <property type="entry name" value="Inhibitor_I29"/>
    <property type="match status" value="1"/>
</dbReference>
<dbReference type="InterPro" id="IPR000668">
    <property type="entry name" value="Peptidase_C1A_C"/>
</dbReference>
<dbReference type="GO" id="GO:0006508">
    <property type="term" value="P:proteolysis"/>
    <property type="evidence" value="ECO:0007669"/>
    <property type="project" value="UniProtKB-KW"/>
</dbReference>
<dbReference type="InterPro" id="IPR025661">
    <property type="entry name" value="Pept_asp_AS"/>
</dbReference>
<comment type="caution">
    <text evidence="10">The sequence shown here is derived from an EMBL/GenBank/DDBJ whole genome shotgun (WGS) entry which is preliminary data.</text>
</comment>
<dbReference type="PROSITE" id="PS00640">
    <property type="entry name" value="THIOL_PROTEASE_ASN"/>
    <property type="match status" value="1"/>
</dbReference>
<keyword evidence="7" id="KW-0732">Signal</keyword>
<dbReference type="PRINTS" id="PR00705">
    <property type="entry name" value="PAPAIN"/>
</dbReference>
<dbReference type="GO" id="GO:0008234">
    <property type="term" value="F:cysteine-type peptidase activity"/>
    <property type="evidence" value="ECO:0007669"/>
    <property type="project" value="UniProtKB-KW"/>
</dbReference>
<reference evidence="11" key="1">
    <citation type="submission" date="2017-10" db="EMBL/GenBank/DDBJ databases">
        <title>Rapid genome shrinkage in a self-fertile nematode reveals novel sperm competition proteins.</title>
        <authorList>
            <person name="Yin D."/>
            <person name="Schwarz E.M."/>
            <person name="Thomas C.G."/>
            <person name="Felde R.L."/>
            <person name="Korf I.F."/>
            <person name="Cutter A.D."/>
            <person name="Schartner C.M."/>
            <person name="Ralston E.J."/>
            <person name="Meyer B.J."/>
            <person name="Haag E.S."/>
        </authorList>
    </citation>
    <scope>NUCLEOTIDE SEQUENCE [LARGE SCALE GENOMIC DNA]</scope>
    <source>
        <strain evidence="11">JU1422</strain>
    </source>
</reference>
<evidence type="ECO:0000313" key="11">
    <source>
        <dbReference type="Proteomes" id="UP000230233"/>
    </source>
</evidence>
<dbReference type="Proteomes" id="UP000230233">
    <property type="component" value="Chromosome V"/>
</dbReference>
<evidence type="ECO:0000259" key="9">
    <source>
        <dbReference type="SMART" id="SM00848"/>
    </source>
</evidence>
<evidence type="ECO:0000256" key="2">
    <source>
        <dbReference type="ARBA" id="ARBA00022670"/>
    </source>
</evidence>
<feature type="chain" id="PRO_5018718136" description="Peptidase C1A papain C-terminal domain-containing protein" evidence="7">
    <location>
        <begin position="19"/>
        <end position="353"/>
    </location>
</feature>
<keyword evidence="2" id="KW-0645">Protease</keyword>
<dbReference type="InterPro" id="IPR000169">
    <property type="entry name" value="Pept_cys_AS"/>
</dbReference>
<dbReference type="SUPFAM" id="SSF54001">
    <property type="entry name" value="Cysteine proteinases"/>
    <property type="match status" value="1"/>
</dbReference>
<evidence type="ECO:0000256" key="3">
    <source>
        <dbReference type="ARBA" id="ARBA00022801"/>
    </source>
</evidence>
<evidence type="ECO:0000256" key="1">
    <source>
        <dbReference type="ARBA" id="ARBA00008455"/>
    </source>
</evidence>
<dbReference type="PROSITE" id="PS00139">
    <property type="entry name" value="THIOL_PROTEASE_CYS"/>
    <property type="match status" value="1"/>
</dbReference>
<dbReference type="STRING" id="1611254.A0A2G5TTB4"/>
<organism evidence="10 11">
    <name type="scientific">Caenorhabditis nigoni</name>
    <dbReference type="NCBI Taxonomy" id="1611254"/>
    <lineage>
        <taxon>Eukaryota</taxon>
        <taxon>Metazoa</taxon>
        <taxon>Ecdysozoa</taxon>
        <taxon>Nematoda</taxon>
        <taxon>Chromadorea</taxon>
        <taxon>Rhabditida</taxon>
        <taxon>Rhabditina</taxon>
        <taxon>Rhabditomorpha</taxon>
        <taxon>Rhabditoidea</taxon>
        <taxon>Rhabditidae</taxon>
        <taxon>Peloderinae</taxon>
        <taxon>Caenorhabditis</taxon>
    </lineage>
</organism>
<dbReference type="InterPro" id="IPR039417">
    <property type="entry name" value="Peptidase_C1A_papain-like"/>
</dbReference>
<feature type="domain" description="Peptidase C1A papain C-terminal" evidence="8">
    <location>
        <begin position="122"/>
        <end position="350"/>
    </location>
</feature>
<evidence type="ECO:0000256" key="7">
    <source>
        <dbReference type="SAM" id="SignalP"/>
    </source>
</evidence>
<evidence type="ECO:0000259" key="8">
    <source>
        <dbReference type="SMART" id="SM00645"/>
    </source>
</evidence>
<dbReference type="FunFam" id="3.90.70.10:FF:000103">
    <property type="entry name" value="Hypothetical LOC496748"/>
    <property type="match status" value="1"/>
</dbReference>
<dbReference type="EMBL" id="PDUG01000005">
    <property type="protein sequence ID" value="PIC30550.1"/>
    <property type="molecule type" value="Genomic_DNA"/>
</dbReference>
<proteinExistence type="inferred from homology"/>
<feature type="domain" description="Cathepsin propeptide inhibitor" evidence="9">
    <location>
        <begin position="28"/>
        <end position="88"/>
    </location>
</feature>
<sequence>MFHILIFLPILLSNFCIAQHSQEVLDHFEKFRVHHKKHYRTPEEKKIRLGHFAKNHQRIKELNEEARKFGRSVTFGLNKFADKTKEERHGRFSKIHPKNHTDLPVYKPKHARHQKRISKRGIPENFDLRSVQIDGSPIVGPVKDQERCGCCWAFATTAITETAQALYSKNYRSLSDQEICDCADSGDTPGCVGGDPRNGLKFVSRNGQSSDGEYPYEEFRANTTGNCVADDRDTVIQAGTLNVYRFDEQYAEEDIMENLFYNHIPSAAYFRVGEKFFWYNSGVLQSEDCYQMTPIEWHSVAIIGYGTSDDGVPYWTVRNSWNSDWGEDGYVRVKRGVDWCLIESHPATAIIGE</sequence>
<keyword evidence="6" id="KW-1015">Disulfide bond</keyword>
<dbReference type="InterPro" id="IPR013128">
    <property type="entry name" value="Peptidase_C1A"/>
</dbReference>
<keyword evidence="5" id="KW-0865">Zymogen</keyword>
<dbReference type="InterPro" id="IPR038765">
    <property type="entry name" value="Papain-like_cys_pep_sf"/>
</dbReference>
<keyword evidence="11" id="KW-1185">Reference proteome</keyword>
<dbReference type="InterPro" id="IPR013201">
    <property type="entry name" value="Prot_inhib_I29"/>
</dbReference>
<dbReference type="SMART" id="SM00645">
    <property type="entry name" value="Pept_C1"/>
    <property type="match status" value="1"/>
</dbReference>
<feature type="signal peptide" evidence="7">
    <location>
        <begin position="1"/>
        <end position="18"/>
    </location>
</feature>
<evidence type="ECO:0000256" key="6">
    <source>
        <dbReference type="ARBA" id="ARBA00023157"/>
    </source>
</evidence>
<dbReference type="OrthoDB" id="10253408at2759"/>
<dbReference type="Pfam" id="PF08246">
    <property type="entry name" value="Inhibitor_I29"/>
    <property type="match status" value="1"/>
</dbReference>